<proteinExistence type="predicted"/>
<organism evidence="1">
    <name type="scientific">marine sediment metagenome</name>
    <dbReference type="NCBI Taxonomy" id="412755"/>
    <lineage>
        <taxon>unclassified sequences</taxon>
        <taxon>metagenomes</taxon>
        <taxon>ecological metagenomes</taxon>
    </lineage>
</organism>
<evidence type="ECO:0000313" key="1">
    <source>
        <dbReference type="EMBL" id="GAH16660.1"/>
    </source>
</evidence>
<accession>X1E8F9</accession>
<name>X1E8F9_9ZZZZ</name>
<feature type="non-terminal residue" evidence="1">
    <location>
        <position position="1"/>
    </location>
</feature>
<gene>
    <name evidence="1" type="ORF">S01H4_54974</name>
</gene>
<dbReference type="AlphaFoldDB" id="X1E8F9"/>
<sequence>YDKNDLKLKKLFKLILEDDQFVEINSKDTKEIIDFICNNHKINYTLIFPIYSQDFKGNRFNHQAEKMLHEEHTLVKFIQTIDANIFKMNIIIPLRDVWNGRPIRTKLNRLLYKNLKNCYILTPTMIDEAFNKYIMNDKENKSLTIKQKKQIIAKSSSFPTFYCYKLLNFNNNAINKIAVSGKRKSYKYPERATLPKYNKNVIVLSYNYGERISNNSTGYLNRLHKYKCCFASNYAKVRGSPVLKFYEILSTGS</sequence>
<feature type="non-terminal residue" evidence="1">
    <location>
        <position position="253"/>
    </location>
</feature>
<protein>
    <submittedName>
        <fullName evidence="1">Uncharacterized protein</fullName>
    </submittedName>
</protein>
<dbReference type="EMBL" id="BART01031683">
    <property type="protein sequence ID" value="GAH16660.1"/>
    <property type="molecule type" value="Genomic_DNA"/>
</dbReference>
<reference evidence="1" key="1">
    <citation type="journal article" date="2014" name="Front. Microbiol.">
        <title>High frequency of phylogenetically diverse reductive dehalogenase-homologous genes in deep subseafloor sedimentary metagenomes.</title>
        <authorList>
            <person name="Kawai M."/>
            <person name="Futagami T."/>
            <person name="Toyoda A."/>
            <person name="Takaki Y."/>
            <person name="Nishi S."/>
            <person name="Hori S."/>
            <person name="Arai W."/>
            <person name="Tsubouchi T."/>
            <person name="Morono Y."/>
            <person name="Uchiyama I."/>
            <person name="Ito T."/>
            <person name="Fujiyama A."/>
            <person name="Inagaki F."/>
            <person name="Takami H."/>
        </authorList>
    </citation>
    <scope>NUCLEOTIDE SEQUENCE</scope>
    <source>
        <strain evidence="1">Expedition CK06-06</strain>
    </source>
</reference>
<comment type="caution">
    <text evidence="1">The sequence shown here is derived from an EMBL/GenBank/DDBJ whole genome shotgun (WGS) entry which is preliminary data.</text>
</comment>